<evidence type="ECO:0000313" key="10">
    <source>
        <dbReference type="Proteomes" id="UP000294927"/>
    </source>
</evidence>
<dbReference type="SUPFAM" id="SSF48317">
    <property type="entry name" value="Acid phosphatase/Vanadium-dependent haloperoxidase"/>
    <property type="match status" value="1"/>
</dbReference>
<keyword evidence="10" id="KW-1185">Reference proteome</keyword>
<dbReference type="PANTHER" id="PTHR14969:SF62">
    <property type="entry name" value="DECAPRENYLPHOSPHORYL-5-PHOSPHORIBOSE PHOSPHATASE RV3807C-RELATED"/>
    <property type="match status" value="1"/>
</dbReference>
<dbReference type="Proteomes" id="UP000294927">
    <property type="component" value="Unassembled WGS sequence"/>
</dbReference>
<dbReference type="Pfam" id="PF01569">
    <property type="entry name" value="PAP2"/>
    <property type="match status" value="1"/>
</dbReference>
<evidence type="ECO:0000256" key="6">
    <source>
        <dbReference type="ARBA" id="ARBA00023136"/>
    </source>
</evidence>
<name>A0A4R7VP03_9PSEU</name>
<proteinExistence type="predicted"/>
<dbReference type="InterPro" id="IPR000326">
    <property type="entry name" value="PAP2/HPO"/>
</dbReference>
<dbReference type="AlphaFoldDB" id="A0A4R7VP03"/>
<evidence type="ECO:0000256" key="3">
    <source>
        <dbReference type="ARBA" id="ARBA00022692"/>
    </source>
</evidence>
<keyword evidence="6 7" id="KW-0472">Membrane</keyword>
<dbReference type="Gene3D" id="1.20.144.10">
    <property type="entry name" value="Phosphatidic acid phosphatase type 2/haloperoxidase"/>
    <property type="match status" value="1"/>
</dbReference>
<evidence type="ECO:0000313" key="9">
    <source>
        <dbReference type="EMBL" id="TDV50999.1"/>
    </source>
</evidence>
<evidence type="ECO:0000256" key="4">
    <source>
        <dbReference type="ARBA" id="ARBA00022801"/>
    </source>
</evidence>
<dbReference type="PANTHER" id="PTHR14969">
    <property type="entry name" value="SPHINGOSINE-1-PHOSPHATE PHOSPHOHYDROLASE"/>
    <property type="match status" value="1"/>
</dbReference>
<evidence type="ECO:0000256" key="1">
    <source>
        <dbReference type="ARBA" id="ARBA00004651"/>
    </source>
</evidence>
<keyword evidence="2" id="KW-1003">Cell membrane</keyword>
<comment type="subcellular location">
    <subcellularLocation>
        <location evidence="1">Cell membrane</location>
        <topology evidence="1">Multi-pass membrane protein</topology>
    </subcellularLocation>
</comment>
<dbReference type="GO" id="GO:0005886">
    <property type="term" value="C:plasma membrane"/>
    <property type="evidence" value="ECO:0007669"/>
    <property type="project" value="UniProtKB-SubCell"/>
</dbReference>
<evidence type="ECO:0000256" key="2">
    <source>
        <dbReference type="ARBA" id="ARBA00022475"/>
    </source>
</evidence>
<dbReference type="GO" id="GO:0016787">
    <property type="term" value="F:hydrolase activity"/>
    <property type="evidence" value="ECO:0007669"/>
    <property type="project" value="UniProtKB-KW"/>
</dbReference>
<feature type="domain" description="Phosphatidic acid phosphatase type 2/haloperoxidase" evidence="8">
    <location>
        <begin position="51"/>
        <end position="153"/>
    </location>
</feature>
<dbReference type="SMART" id="SM00014">
    <property type="entry name" value="acidPPc"/>
    <property type="match status" value="1"/>
</dbReference>
<dbReference type="InterPro" id="IPR036938">
    <property type="entry name" value="PAP2/HPO_sf"/>
</dbReference>
<comment type="caution">
    <text evidence="9">The sequence shown here is derived from an EMBL/GenBank/DDBJ whole genome shotgun (WGS) entry which is preliminary data.</text>
</comment>
<feature type="transmembrane region" description="Helical" evidence="7">
    <location>
        <begin position="138"/>
        <end position="156"/>
    </location>
</feature>
<dbReference type="EMBL" id="SOCP01000006">
    <property type="protein sequence ID" value="TDV50999.1"/>
    <property type="molecule type" value="Genomic_DNA"/>
</dbReference>
<keyword evidence="4" id="KW-0378">Hydrolase</keyword>
<reference evidence="9 10" key="1">
    <citation type="submission" date="2019-03" db="EMBL/GenBank/DDBJ databases">
        <title>Genomic Encyclopedia of Archaeal and Bacterial Type Strains, Phase II (KMG-II): from individual species to whole genera.</title>
        <authorList>
            <person name="Goeker M."/>
        </authorList>
    </citation>
    <scope>NUCLEOTIDE SEQUENCE [LARGE SCALE GENOMIC DNA]</scope>
    <source>
        <strain evidence="9 10">DSM 45499</strain>
    </source>
</reference>
<sequence length="162" mass="17198">MLAQIQRRIGRPPVVRAARGMSHFGEHAIGWLAIGLVGAAVDRMRRRDWLTGAAGVAAAHGASIAVKRVVRRRRPMDESVEVLVKTPSRLSFPSSHATSTTAAAVVYSGLTGRNLVPALVPPMLVSRLVLGVHYPSDVMAGAALGAVVGGVVRRVLKRKRTS</sequence>
<keyword evidence="5 7" id="KW-1133">Transmembrane helix</keyword>
<gene>
    <name evidence="9" type="ORF">CLV71_106345</name>
</gene>
<evidence type="ECO:0000256" key="7">
    <source>
        <dbReference type="SAM" id="Phobius"/>
    </source>
</evidence>
<evidence type="ECO:0000259" key="8">
    <source>
        <dbReference type="SMART" id="SM00014"/>
    </source>
</evidence>
<protein>
    <submittedName>
        <fullName evidence="9">5'-phosphoribosyl-monophospho-decaprenol phosphatase</fullName>
    </submittedName>
</protein>
<keyword evidence="3 7" id="KW-0812">Transmembrane</keyword>
<organism evidence="9 10">
    <name type="scientific">Actinophytocola oryzae</name>
    <dbReference type="NCBI Taxonomy" id="502181"/>
    <lineage>
        <taxon>Bacteria</taxon>
        <taxon>Bacillati</taxon>
        <taxon>Actinomycetota</taxon>
        <taxon>Actinomycetes</taxon>
        <taxon>Pseudonocardiales</taxon>
        <taxon>Pseudonocardiaceae</taxon>
    </lineage>
</organism>
<dbReference type="CDD" id="cd01610">
    <property type="entry name" value="PAP2_like"/>
    <property type="match status" value="1"/>
</dbReference>
<accession>A0A4R7VP03</accession>
<evidence type="ECO:0000256" key="5">
    <source>
        <dbReference type="ARBA" id="ARBA00022989"/>
    </source>
</evidence>